<comment type="similarity">
    <text evidence="1 5 6">Belongs to the bacterial ribosomal protein bL20 family.</text>
</comment>
<protein>
    <recommendedName>
        <fullName evidence="4 5">Large ribosomal subunit protein bL20</fullName>
    </recommendedName>
</protein>
<dbReference type="PRINTS" id="PR00062">
    <property type="entry name" value="RIBOSOMALL20"/>
</dbReference>
<proteinExistence type="inferred from homology"/>
<reference evidence="7 8" key="1">
    <citation type="journal article" date="2016" name="Nat. Commun.">
        <title>Thousands of microbial genomes shed light on interconnected biogeochemical processes in an aquifer system.</title>
        <authorList>
            <person name="Anantharaman K."/>
            <person name="Brown C.T."/>
            <person name="Hug L.A."/>
            <person name="Sharon I."/>
            <person name="Castelle C.J."/>
            <person name="Probst A.J."/>
            <person name="Thomas B.C."/>
            <person name="Singh A."/>
            <person name="Wilkins M.J."/>
            <person name="Karaoz U."/>
            <person name="Brodie E.L."/>
            <person name="Williams K.H."/>
            <person name="Hubbard S.S."/>
            <person name="Banfield J.F."/>
        </authorList>
    </citation>
    <scope>NUCLEOTIDE SEQUENCE [LARGE SCALE GENOMIC DNA]</scope>
</reference>
<evidence type="ECO:0000256" key="4">
    <source>
        <dbReference type="ARBA" id="ARBA00035172"/>
    </source>
</evidence>
<accession>A0A1G2HMK0</accession>
<keyword evidence="5 6" id="KW-0694">RNA-binding</keyword>
<evidence type="ECO:0000313" key="7">
    <source>
        <dbReference type="EMBL" id="OGZ63764.1"/>
    </source>
</evidence>
<evidence type="ECO:0000256" key="6">
    <source>
        <dbReference type="RuleBase" id="RU000560"/>
    </source>
</evidence>
<keyword evidence="5 6" id="KW-0699">rRNA-binding</keyword>
<dbReference type="PANTHER" id="PTHR10986">
    <property type="entry name" value="39S RIBOSOMAL PROTEIN L20"/>
    <property type="match status" value="1"/>
</dbReference>
<dbReference type="STRING" id="1802202.A2730_00525"/>
<keyword evidence="2 5" id="KW-0689">Ribosomal protein</keyword>
<sequence length="115" mass="13971">MVRVKKGKTAHKHRKHLLKHAKGFKYGRKSKYKLAKDALRHAWTFSYRDRKVKKRDFRQLWQLQINAACRKLGINYSRFMNELKKKKIELDRKILAQLIEKHPEIFEKIVEEAKK</sequence>
<evidence type="ECO:0000256" key="3">
    <source>
        <dbReference type="ARBA" id="ARBA00023274"/>
    </source>
</evidence>
<comment type="function">
    <text evidence="5 6">Binds directly to 23S ribosomal RNA and is necessary for the in vitro assembly process of the 50S ribosomal subunit. It is not involved in the protein synthesizing functions of that subunit.</text>
</comment>
<dbReference type="GO" id="GO:1990904">
    <property type="term" value="C:ribonucleoprotein complex"/>
    <property type="evidence" value="ECO:0007669"/>
    <property type="project" value="UniProtKB-KW"/>
</dbReference>
<dbReference type="InterPro" id="IPR005813">
    <property type="entry name" value="Ribosomal_bL20"/>
</dbReference>
<dbReference type="Gene3D" id="1.10.1900.20">
    <property type="entry name" value="Ribosomal protein L20"/>
    <property type="match status" value="1"/>
</dbReference>
<organism evidence="7 8">
    <name type="scientific">Candidatus Staskawiczbacteria bacterium RIFCSPHIGHO2_01_FULL_39_25</name>
    <dbReference type="NCBI Taxonomy" id="1802202"/>
    <lineage>
        <taxon>Bacteria</taxon>
        <taxon>Candidatus Staskawicziibacteriota</taxon>
    </lineage>
</organism>
<dbReference type="GO" id="GO:0003735">
    <property type="term" value="F:structural constituent of ribosome"/>
    <property type="evidence" value="ECO:0007669"/>
    <property type="project" value="InterPro"/>
</dbReference>
<dbReference type="GO" id="GO:0006412">
    <property type="term" value="P:translation"/>
    <property type="evidence" value="ECO:0007669"/>
    <property type="project" value="InterPro"/>
</dbReference>
<evidence type="ECO:0000256" key="1">
    <source>
        <dbReference type="ARBA" id="ARBA00007698"/>
    </source>
</evidence>
<dbReference type="HAMAP" id="MF_00382">
    <property type="entry name" value="Ribosomal_bL20"/>
    <property type="match status" value="1"/>
</dbReference>
<evidence type="ECO:0000313" key="8">
    <source>
        <dbReference type="Proteomes" id="UP000176855"/>
    </source>
</evidence>
<dbReference type="GO" id="GO:0019843">
    <property type="term" value="F:rRNA binding"/>
    <property type="evidence" value="ECO:0007669"/>
    <property type="project" value="UniProtKB-UniRule"/>
</dbReference>
<dbReference type="GO" id="GO:0000027">
    <property type="term" value="P:ribosomal large subunit assembly"/>
    <property type="evidence" value="ECO:0007669"/>
    <property type="project" value="UniProtKB-UniRule"/>
</dbReference>
<dbReference type="Proteomes" id="UP000176855">
    <property type="component" value="Unassembled WGS sequence"/>
</dbReference>
<dbReference type="InterPro" id="IPR035566">
    <property type="entry name" value="Ribosomal_protein_bL20_C"/>
</dbReference>
<dbReference type="Gene3D" id="6.10.160.10">
    <property type="match status" value="1"/>
</dbReference>
<dbReference type="GO" id="GO:0005840">
    <property type="term" value="C:ribosome"/>
    <property type="evidence" value="ECO:0007669"/>
    <property type="project" value="UniProtKB-KW"/>
</dbReference>
<dbReference type="AlphaFoldDB" id="A0A1G2HMK0"/>
<gene>
    <name evidence="5" type="primary">rplT</name>
    <name evidence="7" type="ORF">A2730_00525</name>
</gene>
<dbReference type="FunFam" id="1.10.1900.20:FF:000001">
    <property type="entry name" value="50S ribosomal protein L20"/>
    <property type="match status" value="1"/>
</dbReference>
<name>A0A1G2HMK0_9BACT</name>
<dbReference type="NCBIfam" id="TIGR01032">
    <property type="entry name" value="rplT_bact"/>
    <property type="match status" value="1"/>
</dbReference>
<evidence type="ECO:0000256" key="5">
    <source>
        <dbReference type="HAMAP-Rule" id="MF_00382"/>
    </source>
</evidence>
<dbReference type="EMBL" id="MHOO01000011">
    <property type="protein sequence ID" value="OGZ63764.1"/>
    <property type="molecule type" value="Genomic_DNA"/>
</dbReference>
<dbReference type="CDD" id="cd07026">
    <property type="entry name" value="Ribosomal_L20"/>
    <property type="match status" value="1"/>
</dbReference>
<dbReference type="Pfam" id="PF00453">
    <property type="entry name" value="Ribosomal_L20"/>
    <property type="match status" value="1"/>
</dbReference>
<dbReference type="SUPFAM" id="SSF74731">
    <property type="entry name" value="Ribosomal protein L20"/>
    <property type="match status" value="1"/>
</dbReference>
<evidence type="ECO:0000256" key="2">
    <source>
        <dbReference type="ARBA" id="ARBA00022980"/>
    </source>
</evidence>
<comment type="caution">
    <text evidence="7">The sequence shown here is derived from an EMBL/GenBank/DDBJ whole genome shotgun (WGS) entry which is preliminary data.</text>
</comment>
<keyword evidence="3 5" id="KW-0687">Ribonucleoprotein</keyword>